<evidence type="ECO:0000313" key="2">
    <source>
        <dbReference type="EMBL" id="EHQ60147.1"/>
    </source>
</evidence>
<organism evidence="2 3">
    <name type="scientific">Paenibacillus dendritiformis C454</name>
    <dbReference type="NCBI Taxonomy" id="1131935"/>
    <lineage>
        <taxon>Bacteria</taxon>
        <taxon>Bacillati</taxon>
        <taxon>Bacillota</taxon>
        <taxon>Bacilli</taxon>
        <taxon>Bacillales</taxon>
        <taxon>Paenibacillaceae</taxon>
        <taxon>Paenibacillus</taxon>
    </lineage>
</organism>
<protein>
    <submittedName>
        <fullName evidence="2">Uncharacterized protein</fullName>
    </submittedName>
</protein>
<feature type="transmembrane region" description="Helical" evidence="1">
    <location>
        <begin position="12"/>
        <end position="40"/>
    </location>
</feature>
<evidence type="ECO:0000313" key="3">
    <source>
        <dbReference type="Proteomes" id="UP000003900"/>
    </source>
</evidence>
<dbReference type="EMBL" id="AHKH01000082">
    <property type="protein sequence ID" value="EHQ60147.1"/>
    <property type="molecule type" value="Genomic_DNA"/>
</dbReference>
<accession>H3SL87</accession>
<keyword evidence="1" id="KW-0472">Membrane</keyword>
<proteinExistence type="predicted"/>
<keyword evidence="1" id="KW-0812">Transmembrane</keyword>
<dbReference type="AlphaFoldDB" id="H3SL87"/>
<name>H3SL87_9BACL</name>
<dbReference type="STRING" id="1131935.PDENDC454_21609"/>
<keyword evidence="3" id="KW-1185">Reference proteome</keyword>
<gene>
    <name evidence="2" type="ORF">PDENDC454_21609</name>
</gene>
<reference evidence="2 3" key="1">
    <citation type="journal article" date="2012" name="J. Bacteriol.">
        <title>Genome Sequence of the Pattern-Forming Social Bacterium Paenibacillus dendritiformis C454 Chiral Morphotype.</title>
        <authorList>
            <person name="Sirota-Madi A."/>
            <person name="Olender T."/>
            <person name="Helman Y."/>
            <person name="Brainis I."/>
            <person name="Finkelshtein A."/>
            <person name="Roth D."/>
            <person name="Hagai E."/>
            <person name="Leshkowitz D."/>
            <person name="Brodsky L."/>
            <person name="Galatenko V."/>
            <person name="Nikolaev V."/>
            <person name="Gutnick D.L."/>
            <person name="Lancet D."/>
            <person name="Ben-Jacob E."/>
        </authorList>
    </citation>
    <scope>NUCLEOTIDE SEQUENCE [LARGE SCALE GENOMIC DNA]</scope>
    <source>
        <strain evidence="2 3">C454</strain>
    </source>
</reference>
<evidence type="ECO:0000256" key="1">
    <source>
        <dbReference type="SAM" id="Phobius"/>
    </source>
</evidence>
<comment type="caution">
    <text evidence="2">The sequence shown here is derived from an EMBL/GenBank/DDBJ whole genome shotgun (WGS) entry which is preliminary data.</text>
</comment>
<keyword evidence="1" id="KW-1133">Transmembrane helix</keyword>
<sequence length="118" mass="13714">MSEPHSNVLHTHFYMTIILKTLASITKTFISISLILYIYIFPSIKNDSSSFILLDNQSLLPMQSRMTLLRKDCRCFHQAVYHDQRPNLQAKYEMQNYSGENSLLLIIGIKKDLFLGDK</sequence>
<dbReference type="Proteomes" id="UP000003900">
    <property type="component" value="Unassembled WGS sequence"/>
</dbReference>